<name>A0ABD2QKL7_9PLAT</name>
<sequence length="183" mass="21093">MLFNTYDIITCLEDSLIAMNLFGKKPDPNKKCEQELRQTRRDLMRNKAELEREQVKIEQQIKAAARSNNKELTRALAQNLIRGAMDPKKAMEIMKEFQKQNMMMEQSEEMMNDVLADMFDVDESEEDAVVNRVLDELGIETGRKLADAPAPSSNLPSSSRDKVIICLSRYFCNENKKLVISKR</sequence>
<dbReference type="PANTHER" id="PTHR10476">
    <property type="entry name" value="CHARGED MULTIVESICULAR BODY PROTEIN"/>
    <property type="match status" value="1"/>
</dbReference>
<comment type="caution">
    <text evidence="3">The sequence shown here is derived from an EMBL/GenBank/DDBJ whole genome shotgun (WGS) entry which is preliminary data.</text>
</comment>
<organism evidence="3 4">
    <name type="scientific">Cichlidogyrus casuarinus</name>
    <dbReference type="NCBI Taxonomy" id="1844966"/>
    <lineage>
        <taxon>Eukaryota</taxon>
        <taxon>Metazoa</taxon>
        <taxon>Spiralia</taxon>
        <taxon>Lophotrochozoa</taxon>
        <taxon>Platyhelminthes</taxon>
        <taxon>Monogenea</taxon>
        <taxon>Monopisthocotylea</taxon>
        <taxon>Dactylogyridea</taxon>
        <taxon>Ancyrocephalidae</taxon>
        <taxon>Cichlidogyrus</taxon>
    </lineage>
</organism>
<comment type="similarity">
    <text evidence="1">Belongs to the SNF7 family.</text>
</comment>
<protein>
    <submittedName>
        <fullName evidence="3">Charged multivesicular body protein 2b</fullName>
    </submittedName>
</protein>
<dbReference type="Pfam" id="PF03357">
    <property type="entry name" value="Snf7"/>
    <property type="match status" value="1"/>
</dbReference>
<dbReference type="InterPro" id="IPR005024">
    <property type="entry name" value="Snf7_fam"/>
</dbReference>
<dbReference type="Gene3D" id="6.10.140.1230">
    <property type="match status" value="2"/>
</dbReference>
<evidence type="ECO:0000313" key="4">
    <source>
        <dbReference type="Proteomes" id="UP001626550"/>
    </source>
</evidence>
<evidence type="ECO:0000256" key="2">
    <source>
        <dbReference type="SAM" id="Coils"/>
    </source>
</evidence>
<dbReference type="EMBL" id="JBJKFK010000079">
    <property type="protein sequence ID" value="KAL3320057.1"/>
    <property type="molecule type" value="Genomic_DNA"/>
</dbReference>
<accession>A0ABD2QKL7</accession>
<evidence type="ECO:0000313" key="3">
    <source>
        <dbReference type="EMBL" id="KAL3320057.1"/>
    </source>
</evidence>
<reference evidence="3 4" key="1">
    <citation type="submission" date="2024-11" db="EMBL/GenBank/DDBJ databases">
        <title>Adaptive evolution of stress response genes in parasites aligns with host niche diversity.</title>
        <authorList>
            <person name="Hahn C."/>
            <person name="Resl P."/>
        </authorList>
    </citation>
    <scope>NUCLEOTIDE SEQUENCE [LARGE SCALE GENOMIC DNA]</scope>
    <source>
        <strain evidence="3">EGGRZ-B1_66</strain>
        <tissue evidence="3">Body</tissue>
    </source>
</reference>
<keyword evidence="4" id="KW-1185">Reference proteome</keyword>
<feature type="coiled-coil region" evidence="2">
    <location>
        <begin position="29"/>
        <end position="67"/>
    </location>
</feature>
<keyword evidence="2" id="KW-0175">Coiled coil</keyword>
<dbReference type="AlphaFoldDB" id="A0ABD2QKL7"/>
<gene>
    <name evidence="3" type="primary">CHMP2B_2</name>
    <name evidence="3" type="ORF">Ciccas_001246</name>
</gene>
<evidence type="ECO:0000256" key="1">
    <source>
        <dbReference type="ARBA" id="ARBA00006190"/>
    </source>
</evidence>
<proteinExistence type="inferred from homology"/>
<dbReference type="Proteomes" id="UP001626550">
    <property type="component" value="Unassembled WGS sequence"/>
</dbReference>